<protein>
    <recommendedName>
        <fullName evidence="3">DUF3885 domain-containing protein</fullName>
    </recommendedName>
</protein>
<gene>
    <name evidence="1" type="ORF">PJ311_07725</name>
</gene>
<accession>A0ABT4X435</accession>
<sequence>MHRDLENQFNRLIDLHRVVDIRLREDFYEYDPDLELYEDDTKLVFFEIAEGFYLSIDFKEQYGKNAVYFVDTLICDSFGELLMSYDQNSKFYYDLLES</sequence>
<evidence type="ECO:0000313" key="2">
    <source>
        <dbReference type="Proteomes" id="UP001211894"/>
    </source>
</evidence>
<evidence type="ECO:0000313" key="1">
    <source>
        <dbReference type="EMBL" id="MDA7026504.1"/>
    </source>
</evidence>
<evidence type="ECO:0008006" key="3">
    <source>
        <dbReference type="Google" id="ProtNLM"/>
    </source>
</evidence>
<dbReference type="Proteomes" id="UP001211894">
    <property type="component" value="Unassembled WGS sequence"/>
</dbReference>
<organism evidence="1 2">
    <name type="scientific">Bacillus changyiensis</name>
    <dbReference type="NCBI Taxonomy" id="3004103"/>
    <lineage>
        <taxon>Bacteria</taxon>
        <taxon>Bacillati</taxon>
        <taxon>Bacillota</taxon>
        <taxon>Bacilli</taxon>
        <taxon>Bacillales</taxon>
        <taxon>Bacillaceae</taxon>
        <taxon>Bacillus</taxon>
    </lineage>
</organism>
<dbReference type="EMBL" id="JAQKAB010000004">
    <property type="protein sequence ID" value="MDA7026504.1"/>
    <property type="molecule type" value="Genomic_DNA"/>
</dbReference>
<proteinExistence type="predicted"/>
<name>A0ABT4X435_9BACI</name>
<dbReference type="RefSeq" id="WP_271340360.1">
    <property type="nucleotide sequence ID" value="NZ_JAQKAB010000004.1"/>
</dbReference>
<comment type="caution">
    <text evidence="1">The sequence shown here is derived from an EMBL/GenBank/DDBJ whole genome shotgun (WGS) entry which is preliminary data.</text>
</comment>
<reference evidence="1 2" key="1">
    <citation type="submission" date="2023-01" db="EMBL/GenBank/DDBJ databases">
        <title>Bacillus changyiensis sp. nov., isolated from a coastal deposit.</title>
        <authorList>
            <person name="Xiao G."/>
            <person name="Lai Q."/>
            <person name="Hu Z."/>
            <person name="Shao Z."/>
        </authorList>
    </citation>
    <scope>NUCLEOTIDE SEQUENCE [LARGE SCALE GENOMIC DNA]</scope>
    <source>
        <strain evidence="1 2">CLL-7-23</strain>
    </source>
</reference>
<keyword evidence="2" id="KW-1185">Reference proteome</keyword>